<protein>
    <submittedName>
        <fullName evidence="1">Uncharacterized protein</fullName>
    </submittedName>
</protein>
<dbReference type="EMBL" id="CCKQ01010412">
    <property type="protein sequence ID" value="CDW81919.1"/>
    <property type="molecule type" value="Genomic_DNA"/>
</dbReference>
<accession>A0A078AI86</accession>
<name>A0A078AI86_STYLE</name>
<gene>
    <name evidence="1" type="primary">Contig3407.g3645</name>
    <name evidence="1" type="ORF">STYLEM_10943</name>
</gene>
<reference evidence="1 2" key="1">
    <citation type="submission" date="2014-06" db="EMBL/GenBank/DDBJ databases">
        <authorList>
            <person name="Swart Estienne"/>
        </authorList>
    </citation>
    <scope>NUCLEOTIDE SEQUENCE [LARGE SCALE GENOMIC DNA]</scope>
    <source>
        <strain evidence="1 2">130c</strain>
    </source>
</reference>
<sequence>MTKDHSIYKHKEDFQFETLVIERPRNFNGNWLDLLQIQSQKLKQLIDETDQELKRRGIIFLNETNINQQHISSNVGNLSKSQEFYSQKFQATLMQQNQSPINLEENQDLIREISINEIEDDDDDLSDYNIEKFKLAQENGNSRFNIQLQNKNREGSLKRKQKLNEDLRQMLMRNIQVSQSNELSNQQTRQRLESIESFKSTDQQQRFSSSLDKKRLFSKYQMAVNAQNTNSQKYGNQNSKQNDKIRTMQTEISPDLQVSFNNQNQYLPPKNKMAERLDLFRNKLPYINSLHQRSLQVTPLQNNLLKSPMLRNSSRINSRYSHAKTNADQQNPMSRNGDLQNSGDQEIIEVPNLILGYSPLNKKYTDFLAKDEKEKYEKLQENKKNMKIAMKNIDFIAAVTKSFKSRISIGMATQGVPI</sequence>
<dbReference type="InParanoid" id="A0A078AI86"/>
<organism evidence="1 2">
    <name type="scientific">Stylonychia lemnae</name>
    <name type="common">Ciliate</name>
    <dbReference type="NCBI Taxonomy" id="5949"/>
    <lineage>
        <taxon>Eukaryota</taxon>
        <taxon>Sar</taxon>
        <taxon>Alveolata</taxon>
        <taxon>Ciliophora</taxon>
        <taxon>Intramacronucleata</taxon>
        <taxon>Spirotrichea</taxon>
        <taxon>Stichotrichia</taxon>
        <taxon>Sporadotrichida</taxon>
        <taxon>Oxytrichidae</taxon>
        <taxon>Stylonychinae</taxon>
        <taxon>Stylonychia</taxon>
    </lineage>
</organism>
<dbReference type="AlphaFoldDB" id="A0A078AI86"/>
<keyword evidence="2" id="KW-1185">Reference proteome</keyword>
<proteinExistence type="predicted"/>
<evidence type="ECO:0000313" key="1">
    <source>
        <dbReference type="EMBL" id="CDW81919.1"/>
    </source>
</evidence>
<evidence type="ECO:0000313" key="2">
    <source>
        <dbReference type="Proteomes" id="UP000039865"/>
    </source>
</evidence>
<dbReference type="Proteomes" id="UP000039865">
    <property type="component" value="Unassembled WGS sequence"/>
</dbReference>